<organism evidence="4 5">
    <name type="scientific">Aureococcus anophagefferens</name>
    <name type="common">Harmful bloom alga</name>
    <dbReference type="NCBI Taxonomy" id="44056"/>
    <lineage>
        <taxon>Eukaryota</taxon>
        <taxon>Sar</taxon>
        <taxon>Stramenopiles</taxon>
        <taxon>Ochrophyta</taxon>
        <taxon>Pelagophyceae</taxon>
        <taxon>Pelagomonadales</taxon>
        <taxon>Pelagomonadaceae</taxon>
        <taxon>Aureococcus</taxon>
    </lineage>
</organism>
<name>A0ABR1FZP2_AURAN</name>
<feature type="region of interest" description="Disordered" evidence="2">
    <location>
        <begin position="267"/>
        <end position="472"/>
    </location>
</feature>
<dbReference type="Gene3D" id="1.10.238.10">
    <property type="entry name" value="EF-hand"/>
    <property type="match status" value="1"/>
</dbReference>
<dbReference type="InterPro" id="IPR002048">
    <property type="entry name" value="EF_hand_dom"/>
</dbReference>
<evidence type="ECO:0000259" key="3">
    <source>
        <dbReference type="PROSITE" id="PS50222"/>
    </source>
</evidence>
<comment type="caution">
    <text evidence="4">The sequence shown here is derived from an EMBL/GenBank/DDBJ whole genome shotgun (WGS) entry which is preliminary data.</text>
</comment>
<dbReference type="Proteomes" id="UP001363151">
    <property type="component" value="Unassembled WGS sequence"/>
</dbReference>
<dbReference type="InterPro" id="IPR011992">
    <property type="entry name" value="EF-hand-dom_pair"/>
</dbReference>
<keyword evidence="5" id="KW-1185">Reference proteome</keyword>
<feature type="compositionally biased region" description="Basic residues" evidence="2">
    <location>
        <begin position="455"/>
        <end position="469"/>
    </location>
</feature>
<protein>
    <recommendedName>
        <fullName evidence="3">EF-hand domain-containing protein</fullName>
    </recommendedName>
</protein>
<accession>A0ABR1FZP2</accession>
<dbReference type="PROSITE" id="PS00018">
    <property type="entry name" value="EF_HAND_1"/>
    <property type="match status" value="1"/>
</dbReference>
<dbReference type="EMBL" id="JBBJCI010000164">
    <property type="protein sequence ID" value="KAK7241686.1"/>
    <property type="molecule type" value="Genomic_DNA"/>
</dbReference>
<evidence type="ECO:0000313" key="5">
    <source>
        <dbReference type="Proteomes" id="UP001363151"/>
    </source>
</evidence>
<feature type="compositionally biased region" description="Basic and acidic residues" evidence="2">
    <location>
        <begin position="431"/>
        <end position="445"/>
    </location>
</feature>
<sequence>MKMLRHLRHLVFGGRTTKRLPKGMLERLPKFEEFMRKAEFLGMSREDVAQLMIVFHDFDVFQQGHIVFFEFLMGIDVERTPFTHHIFAEVLDDDKNGRVDYREFVAAFYAFCTLTKRSLASRAFQCYAQEYPAGLHRTRLELRLEECKLLVDSTFGPRRSAARDATELALTTLLEKNGGGIARDEFLVWAFRNERALYPAFSIQQALIKSCLGAAYWKDLGKKRERRFGTMTWLDIEDAYDRKVLRDAADQGLAEPACLGVRVDAEREAKKDEEPDDDDANAAAPPTTTAPRRRRRSSTATITSPNGHKRVISTSATRNRWARSASEPVPVATAVEGDRGEDLPMSPKAVVVDRRAQRRSKTFPAPQKPAPRQIRVAPAPEPEPEPRKERQLTRSERRRRSTNKDAADRGLLTAMYIHRERPAQGAVGSEWHQEALVETEEKPADPWDPENMKTPPKRKRKPKGSVLKRKRDEVWRATPVAKWKLASPERDALLRASE</sequence>
<gene>
    <name evidence="4" type="ORF">SO694_00070183</name>
</gene>
<evidence type="ECO:0000313" key="4">
    <source>
        <dbReference type="EMBL" id="KAK7241686.1"/>
    </source>
</evidence>
<feature type="domain" description="EF-hand" evidence="3">
    <location>
        <begin position="89"/>
        <end position="114"/>
    </location>
</feature>
<keyword evidence="1" id="KW-0106">Calcium</keyword>
<evidence type="ECO:0000256" key="1">
    <source>
        <dbReference type="ARBA" id="ARBA00022837"/>
    </source>
</evidence>
<proteinExistence type="predicted"/>
<dbReference type="PROSITE" id="PS50222">
    <property type="entry name" value="EF_HAND_2"/>
    <property type="match status" value="1"/>
</dbReference>
<reference evidence="4 5" key="1">
    <citation type="submission" date="2024-03" db="EMBL/GenBank/DDBJ databases">
        <title>Aureococcus anophagefferens CCMP1851 and Kratosvirus quantuckense: Draft genome of a second virus-susceptible host strain in the model system.</title>
        <authorList>
            <person name="Chase E."/>
            <person name="Truchon A.R."/>
            <person name="Schepens W."/>
            <person name="Wilhelm S.W."/>
        </authorList>
    </citation>
    <scope>NUCLEOTIDE SEQUENCE [LARGE SCALE GENOMIC DNA]</scope>
    <source>
        <strain evidence="4 5">CCMP1851</strain>
    </source>
</reference>
<evidence type="ECO:0000256" key="2">
    <source>
        <dbReference type="SAM" id="MobiDB-lite"/>
    </source>
</evidence>
<feature type="compositionally biased region" description="Polar residues" evidence="2">
    <location>
        <begin position="301"/>
        <end position="318"/>
    </location>
</feature>
<feature type="compositionally biased region" description="Basic and acidic residues" evidence="2">
    <location>
        <begin position="384"/>
        <end position="395"/>
    </location>
</feature>
<dbReference type="SUPFAM" id="SSF47473">
    <property type="entry name" value="EF-hand"/>
    <property type="match status" value="1"/>
</dbReference>
<dbReference type="InterPro" id="IPR018247">
    <property type="entry name" value="EF_Hand_1_Ca_BS"/>
</dbReference>
<feature type="compositionally biased region" description="Low complexity" evidence="2">
    <location>
        <begin position="281"/>
        <end position="290"/>
    </location>
</feature>